<evidence type="ECO:0000256" key="1">
    <source>
        <dbReference type="SAM" id="Phobius"/>
    </source>
</evidence>
<keyword evidence="1" id="KW-0472">Membrane</keyword>
<name>A0A2S1WBN3_9APHY</name>
<geneLocation type="mitochondrion" evidence="2"/>
<protein>
    <submittedName>
        <fullName evidence="2">Uncharacterized protein</fullName>
    </submittedName>
</protein>
<accession>A0A2S1WBN3</accession>
<keyword evidence="2" id="KW-0496">Mitochondrion</keyword>
<dbReference type="RefSeq" id="YP_009493186.1">
    <property type="nucleotide sequence ID" value="NC_037938.1"/>
</dbReference>
<sequence length="113" mass="13345">MKNLLELLNTLGFQIDEPLPGFVMVSLSFLVLLCLSLFNVINICIYLLSIFIVSHEKFLSKIPQEYVFIHKLLIFYKNIRISFIIYEFIILSLCLSFMIYCCYDIVSIYVHFK</sequence>
<proteinExistence type="predicted"/>
<dbReference type="EMBL" id="MH252535">
    <property type="protein sequence ID" value="AWJ63981.1"/>
    <property type="molecule type" value="Genomic_DNA"/>
</dbReference>
<feature type="transmembrane region" description="Helical" evidence="1">
    <location>
        <begin position="20"/>
        <end position="53"/>
    </location>
</feature>
<evidence type="ECO:0000313" key="2">
    <source>
        <dbReference type="EMBL" id="AWJ63981.1"/>
    </source>
</evidence>
<feature type="transmembrane region" description="Helical" evidence="1">
    <location>
        <begin position="83"/>
        <end position="110"/>
    </location>
</feature>
<gene>
    <name evidence="2" type="primary">orf113</name>
</gene>
<keyword evidence="1" id="KW-0812">Transmembrane</keyword>
<dbReference type="GeneID" id="36953387"/>
<keyword evidence="1" id="KW-1133">Transmembrane helix</keyword>
<organism evidence="2">
    <name type="scientific">Ganoderma calidophilum</name>
    <dbReference type="NCBI Taxonomy" id="2026244"/>
    <lineage>
        <taxon>Eukaryota</taxon>
        <taxon>Fungi</taxon>
        <taxon>Dikarya</taxon>
        <taxon>Basidiomycota</taxon>
        <taxon>Agaricomycotina</taxon>
        <taxon>Agaricomycetes</taxon>
        <taxon>Polyporales</taxon>
        <taxon>Polyporaceae</taxon>
        <taxon>Ganoderma</taxon>
    </lineage>
</organism>
<reference evidence="2" key="1">
    <citation type="journal article" date="2019" name="Int. J. Biol. Macromol.">
        <title>The complete mitochondrial genomes of five important medicinal Ganoderma species: Features, evolution, and phylogeny.</title>
        <authorList>
            <person name="Li Q."/>
            <person name="Xiang D."/>
            <person name="Wan Y."/>
            <person name="Wu Q."/>
            <person name="Wu X."/>
            <person name="Ma C."/>
            <person name="Song Y."/>
            <person name="Zhao G."/>
            <person name="Huang W."/>
        </authorList>
    </citation>
    <scope>NUCLEOTIDE SEQUENCE</scope>
</reference>
<dbReference type="AlphaFoldDB" id="A0A2S1WBN3"/>